<name>A0ABP7EYU8_9FLAO</name>
<dbReference type="Proteomes" id="UP001501367">
    <property type="component" value="Unassembled WGS sequence"/>
</dbReference>
<organism evidence="1 2">
    <name type="scientific">Flavobacterium ginsengisoli</name>
    <dbReference type="NCBI Taxonomy" id="871694"/>
    <lineage>
        <taxon>Bacteria</taxon>
        <taxon>Pseudomonadati</taxon>
        <taxon>Bacteroidota</taxon>
        <taxon>Flavobacteriia</taxon>
        <taxon>Flavobacteriales</taxon>
        <taxon>Flavobacteriaceae</taxon>
        <taxon>Flavobacterium</taxon>
    </lineage>
</organism>
<proteinExistence type="predicted"/>
<dbReference type="EMBL" id="BAABDT010000001">
    <property type="protein sequence ID" value="GAA3724444.1"/>
    <property type="molecule type" value="Genomic_DNA"/>
</dbReference>
<comment type="caution">
    <text evidence="1">The sequence shown here is derived from an EMBL/GenBank/DDBJ whole genome shotgun (WGS) entry which is preliminary data.</text>
</comment>
<evidence type="ECO:0000313" key="1">
    <source>
        <dbReference type="EMBL" id="GAA3724444.1"/>
    </source>
</evidence>
<reference evidence="2" key="1">
    <citation type="journal article" date="2019" name="Int. J. Syst. Evol. Microbiol.">
        <title>The Global Catalogue of Microorganisms (GCM) 10K type strain sequencing project: providing services to taxonomists for standard genome sequencing and annotation.</title>
        <authorList>
            <consortium name="The Broad Institute Genomics Platform"/>
            <consortium name="The Broad Institute Genome Sequencing Center for Infectious Disease"/>
            <person name="Wu L."/>
            <person name="Ma J."/>
        </authorList>
    </citation>
    <scope>NUCLEOTIDE SEQUENCE [LARGE SCALE GENOMIC DNA]</scope>
    <source>
        <strain evidence="2">JCM 17336</strain>
    </source>
</reference>
<gene>
    <name evidence="1" type="ORF">GCM10022422_01870</name>
</gene>
<dbReference type="RefSeq" id="WP_278019880.1">
    <property type="nucleotide sequence ID" value="NZ_CP121110.1"/>
</dbReference>
<sequence length="69" mass="8142">MPIARILTIIKHYEVAINEMKDERESLKIADKEFTAYLKFGISFLNGVGIYYEMSDSKIKKNDYWFDIS</sequence>
<evidence type="ECO:0000313" key="2">
    <source>
        <dbReference type="Proteomes" id="UP001501367"/>
    </source>
</evidence>
<protein>
    <submittedName>
        <fullName evidence="1">Uncharacterized protein</fullName>
    </submittedName>
</protein>
<accession>A0ABP7EYU8</accession>
<keyword evidence="2" id="KW-1185">Reference proteome</keyword>